<comment type="caution">
    <text evidence="6">The sequence shown here is derived from an EMBL/GenBank/DDBJ whole genome shotgun (WGS) entry which is preliminary data.</text>
</comment>
<evidence type="ECO:0000259" key="5">
    <source>
        <dbReference type="Pfam" id="PF03088"/>
    </source>
</evidence>
<gene>
    <name evidence="6" type="primary">SSL11</name>
    <name evidence="6" type="ORF">A4A49_18281</name>
</gene>
<evidence type="ECO:0000256" key="4">
    <source>
        <dbReference type="ARBA" id="ARBA00023180"/>
    </source>
</evidence>
<reference evidence="6" key="1">
    <citation type="submission" date="2016-11" db="EMBL/GenBank/DDBJ databases">
        <title>The genome of Nicotiana attenuata.</title>
        <authorList>
            <person name="Xu S."/>
            <person name="Brockmoeller T."/>
            <person name="Gaquerel E."/>
            <person name="Navarro A."/>
            <person name="Kuhl H."/>
            <person name="Gase K."/>
            <person name="Ling Z."/>
            <person name="Zhou W."/>
            <person name="Kreitzer C."/>
            <person name="Stanke M."/>
            <person name="Tang H."/>
            <person name="Lyons E."/>
            <person name="Pandey P."/>
            <person name="Pandey S.P."/>
            <person name="Timmermann B."/>
            <person name="Baldwin I.T."/>
        </authorList>
    </citation>
    <scope>NUCLEOTIDE SEQUENCE [LARGE SCALE GENOMIC DNA]</scope>
    <source>
        <strain evidence="6">UT</strain>
    </source>
</reference>
<feature type="domain" description="Strictosidine synthase conserved region" evidence="5">
    <location>
        <begin position="6"/>
        <end position="69"/>
    </location>
</feature>
<dbReference type="InterPro" id="IPR018119">
    <property type="entry name" value="Strictosidine_synth_cons-reg"/>
</dbReference>
<dbReference type="PANTHER" id="PTHR10426:SF136">
    <property type="entry name" value="PROTEIN STRICTOSIDINE SYNTHASE-LIKE 9-LIKE"/>
    <property type="match status" value="1"/>
</dbReference>
<protein>
    <submittedName>
        <fullName evidence="6">Protein strictosidine synthase-like 11</fullName>
    </submittedName>
</protein>
<comment type="subcellular location">
    <subcellularLocation>
        <location evidence="1">Vacuole</location>
    </subcellularLocation>
</comment>
<dbReference type="GO" id="GO:0012505">
    <property type="term" value="C:endomembrane system"/>
    <property type="evidence" value="ECO:0007669"/>
    <property type="project" value="TreeGrafter"/>
</dbReference>
<sequence>MSKFFREITESIQSGDSTARLMKYNPTTGEVSAMLKNLAGATGVACSKDGKFVLVAEYIGKRIQKYWLQRKKAGKAETIIKFTGYPVKVKRNNEGNFWVALNSQKEDSSLPQGIKIDCNGEVLDSVDLRREYNDQYITTVQEHKYKLYIASPFENYVGVYNIES</sequence>
<dbReference type="STRING" id="49451.A0A314L146"/>
<evidence type="ECO:0000313" key="6">
    <source>
        <dbReference type="EMBL" id="OIT35356.1"/>
    </source>
</evidence>
<dbReference type="Pfam" id="PF03088">
    <property type="entry name" value="Str_synth"/>
    <property type="match status" value="1"/>
</dbReference>
<dbReference type="InterPro" id="IPR011042">
    <property type="entry name" value="6-blade_b-propeller_TolB-like"/>
</dbReference>
<dbReference type="EMBL" id="MJEQ01000572">
    <property type="protein sequence ID" value="OIT35356.1"/>
    <property type="molecule type" value="Genomic_DNA"/>
</dbReference>
<dbReference type="Gramene" id="OIT35356">
    <property type="protein sequence ID" value="OIT35356"/>
    <property type="gene ID" value="A4A49_18281"/>
</dbReference>
<evidence type="ECO:0000256" key="3">
    <source>
        <dbReference type="ARBA" id="ARBA00022554"/>
    </source>
</evidence>
<keyword evidence="3" id="KW-0926">Vacuole</keyword>
<name>A0A314L146_NICAT</name>
<evidence type="ECO:0000313" key="7">
    <source>
        <dbReference type="Proteomes" id="UP000187609"/>
    </source>
</evidence>
<dbReference type="Gene3D" id="2.120.10.30">
    <property type="entry name" value="TolB, C-terminal domain"/>
    <property type="match status" value="1"/>
</dbReference>
<evidence type="ECO:0000256" key="2">
    <source>
        <dbReference type="ARBA" id="ARBA00009191"/>
    </source>
</evidence>
<keyword evidence="4" id="KW-0325">Glycoprotein</keyword>
<dbReference type="SMR" id="A0A314L146"/>
<comment type="similarity">
    <text evidence="2">Belongs to the strictosidine synthase family.</text>
</comment>
<proteinExistence type="inferred from homology"/>
<dbReference type="SUPFAM" id="SSF63829">
    <property type="entry name" value="Calcium-dependent phosphotriesterase"/>
    <property type="match status" value="1"/>
</dbReference>
<dbReference type="Proteomes" id="UP000187609">
    <property type="component" value="Unassembled WGS sequence"/>
</dbReference>
<dbReference type="GO" id="GO:0005773">
    <property type="term" value="C:vacuole"/>
    <property type="evidence" value="ECO:0007669"/>
    <property type="project" value="UniProtKB-SubCell"/>
</dbReference>
<evidence type="ECO:0000256" key="1">
    <source>
        <dbReference type="ARBA" id="ARBA00004116"/>
    </source>
</evidence>
<accession>A0A314L146</accession>
<dbReference type="AlphaFoldDB" id="A0A314L146"/>
<keyword evidence="7" id="KW-1185">Reference proteome</keyword>
<dbReference type="PANTHER" id="PTHR10426">
    <property type="entry name" value="STRICTOSIDINE SYNTHASE-RELATED"/>
    <property type="match status" value="1"/>
</dbReference>
<dbReference type="GO" id="GO:0016787">
    <property type="term" value="F:hydrolase activity"/>
    <property type="evidence" value="ECO:0007669"/>
    <property type="project" value="TreeGrafter"/>
</dbReference>
<organism evidence="6 7">
    <name type="scientific">Nicotiana attenuata</name>
    <name type="common">Coyote tobacco</name>
    <dbReference type="NCBI Taxonomy" id="49451"/>
    <lineage>
        <taxon>Eukaryota</taxon>
        <taxon>Viridiplantae</taxon>
        <taxon>Streptophyta</taxon>
        <taxon>Embryophyta</taxon>
        <taxon>Tracheophyta</taxon>
        <taxon>Spermatophyta</taxon>
        <taxon>Magnoliopsida</taxon>
        <taxon>eudicotyledons</taxon>
        <taxon>Gunneridae</taxon>
        <taxon>Pentapetalae</taxon>
        <taxon>asterids</taxon>
        <taxon>lamiids</taxon>
        <taxon>Solanales</taxon>
        <taxon>Solanaceae</taxon>
        <taxon>Nicotianoideae</taxon>
        <taxon>Nicotianeae</taxon>
        <taxon>Nicotiana</taxon>
    </lineage>
</organism>